<name>A0A433XKM5_9HYPH</name>
<dbReference type="EMBL" id="RZNJ01000001">
    <property type="protein sequence ID" value="RUT34621.1"/>
    <property type="molecule type" value="Genomic_DNA"/>
</dbReference>
<keyword evidence="3" id="KW-1185">Reference proteome</keyword>
<sequence>MWGWCCWWLRRSPMRAGPHRARSTGLPRRSFSWAVLPSAVLRPLLQAGAPDSSPIRTRLRFNGRSPACACLCPPSWRAQWHLRAGVDAMTRTLKIDLFTDVSCPWCLIGTARLDAAIERLPDDVTVEIARHPFQLAPDTPKGGVVVADMLREKYGRDPEPMWAQVEAAAADAGVPLRMAVQPMAYDTAAAHTLVRLAPIERQHRLGNAIANAYFLEGRNTSDPDVLAEIAGSEGLDPETSRATVLDPEALEDTRRMARDAAAHGINGVPYFILNGALAFSGAQPDAIFDQAIEMALDPEKLKAARG</sequence>
<accession>A0A433XKM5</accession>
<evidence type="ECO:0000313" key="3">
    <source>
        <dbReference type="Proteomes" id="UP000281547"/>
    </source>
</evidence>
<protein>
    <submittedName>
        <fullName evidence="2">DsbA family oxidoreductase</fullName>
    </submittedName>
</protein>
<dbReference type="GO" id="GO:0016491">
    <property type="term" value="F:oxidoreductase activity"/>
    <property type="evidence" value="ECO:0007669"/>
    <property type="project" value="InterPro"/>
</dbReference>
<reference evidence="2 3" key="1">
    <citation type="journal article" date="2016" name="Int. J. Syst. Evol. Microbiol.">
        <title>Arsenicitalea aurantiaca gen. nov., sp. nov., a new member of the family Hyphomicrobiaceae, isolated from high-arsenic sediment.</title>
        <authorList>
            <person name="Mu Y."/>
            <person name="Zhou L."/>
            <person name="Zeng X.C."/>
            <person name="Liu L."/>
            <person name="Pan Y."/>
            <person name="Chen X."/>
            <person name="Wang J."/>
            <person name="Li S."/>
            <person name="Li W.J."/>
            <person name="Wang Y."/>
        </authorList>
    </citation>
    <scope>NUCLEOTIDE SEQUENCE [LARGE SCALE GENOMIC DNA]</scope>
    <source>
        <strain evidence="2 3">42-50</strain>
    </source>
</reference>
<gene>
    <name evidence="2" type="ORF">EMQ25_01260</name>
</gene>
<dbReference type="SUPFAM" id="SSF52833">
    <property type="entry name" value="Thioredoxin-like"/>
    <property type="match status" value="1"/>
</dbReference>
<feature type="domain" description="DSBA-like thioredoxin" evidence="1">
    <location>
        <begin position="95"/>
        <end position="292"/>
    </location>
</feature>
<evidence type="ECO:0000313" key="2">
    <source>
        <dbReference type="EMBL" id="RUT34621.1"/>
    </source>
</evidence>
<dbReference type="CDD" id="cd03024">
    <property type="entry name" value="DsbA_FrnE"/>
    <property type="match status" value="1"/>
</dbReference>
<comment type="caution">
    <text evidence="2">The sequence shown here is derived from an EMBL/GenBank/DDBJ whole genome shotgun (WGS) entry which is preliminary data.</text>
</comment>
<evidence type="ECO:0000259" key="1">
    <source>
        <dbReference type="Pfam" id="PF01323"/>
    </source>
</evidence>
<organism evidence="2 3">
    <name type="scientific">Arsenicitalea aurantiaca</name>
    <dbReference type="NCBI Taxonomy" id="1783274"/>
    <lineage>
        <taxon>Bacteria</taxon>
        <taxon>Pseudomonadati</taxon>
        <taxon>Pseudomonadota</taxon>
        <taxon>Alphaproteobacteria</taxon>
        <taxon>Hyphomicrobiales</taxon>
        <taxon>Devosiaceae</taxon>
        <taxon>Arsenicitalea</taxon>
    </lineage>
</organism>
<dbReference type="InterPro" id="IPR036249">
    <property type="entry name" value="Thioredoxin-like_sf"/>
</dbReference>
<proteinExistence type="predicted"/>
<dbReference type="Proteomes" id="UP000281547">
    <property type="component" value="Unassembled WGS sequence"/>
</dbReference>
<dbReference type="AlphaFoldDB" id="A0A433XKM5"/>
<dbReference type="Gene3D" id="3.40.30.10">
    <property type="entry name" value="Glutaredoxin"/>
    <property type="match status" value="1"/>
</dbReference>
<dbReference type="InterPro" id="IPR001853">
    <property type="entry name" value="DSBA-like_thioredoxin_dom"/>
</dbReference>
<dbReference type="PANTHER" id="PTHR13887:SF41">
    <property type="entry name" value="THIOREDOXIN SUPERFAMILY PROTEIN"/>
    <property type="match status" value="1"/>
</dbReference>
<dbReference type="PANTHER" id="PTHR13887">
    <property type="entry name" value="GLUTATHIONE S-TRANSFERASE KAPPA"/>
    <property type="match status" value="1"/>
</dbReference>
<dbReference type="Pfam" id="PF01323">
    <property type="entry name" value="DSBA"/>
    <property type="match status" value="1"/>
</dbReference>